<feature type="domain" description="LicD/FKTN/FKRP nucleotidyltransferase" evidence="7">
    <location>
        <begin position="593"/>
        <end position="643"/>
    </location>
</feature>
<dbReference type="EMBL" id="CAKXYY010000002">
    <property type="protein sequence ID" value="CAH2351035.1"/>
    <property type="molecule type" value="Genomic_DNA"/>
</dbReference>
<feature type="region of interest" description="Disordered" evidence="5">
    <location>
        <begin position="126"/>
        <end position="149"/>
    </location>
</feature>
<dbReference type="InterPro" id="IPR007074">
    <property type="entry name" value="LicD/FKTN/FKRP_NTP_transf"/>
</dbReference>
<keyword evidence="3" id="KW-1133">Transmembrane helix</keyword>
<evidence type="ECO:0000256" key="2">
    <source>
        <dbReference type="ARBA" id="ARBA00022692"/>
    </source>
</evidence>
<proteinExistence type="predicted"/>
<organism evidence="8 9">
    <name type="scientific">[Candida] railenensis</name>
    <dbReference type="NCBI Taxonomy" id="45579"/>
    <lineage>
        <taxon>Eukaryota</taxon>
        <taxon>Fungi</taxon>
        <taxon>Dikarya</taxon>
        <taxon>Ascomycota</taxon>
        <taxon>Saccharomycotina</taxon>
        <taxon>Pichiomycetes</taxon>
        <taxon>Debaryomycetaceae</taxon>
        <taxon>Kurtzmaniella</taxon>
    </lineage>
</organism>
<dbReference type="Pfam" id="PF04991">
    <property type="entry name" value="LicD"/>
    <property type="match status" value="2"/>
</dbReference>
<feature type="chain" id="PRO_5040240746" description="LicD/FKTN/FKRP nucleotidyltransferase domain-containing protein" evidence="6">
    <location>
        <begin position="28"/>
        <end position="826"/>
    </location>
</feature>
<evidence type="ECO:0000313" key="8">
    <source>
        <dbReference type="EMBL" id="CAH2351035.1"/>
    </source>
</evidence>
<evidence type="ECO:0000256" key="4">
    <source>
        <dbReference type="ARBA" id="ARBA00023136"/>
    </source>
</evidence>
<evidence type="ECO:0000313" key="9">
    <source>
        <dbReference type="Proteomes" id="UP000837801"/>
    </source>
</evidence>
<feature type="signal peptide" evidence="6">
    <location>
        <begin position="1"/>
        <end position="27"/>
    </location>
</feature>
<gene>
    <name evidence="8" type="ORF">CLIB1423_02S10792</name>
</gene>
<dbReference type="OrthoDB" id="444255at2759"/>
<comment type="caution">
    <text evidence="8">The sequence shown here is derived from an EMBL/GenBank/DDBJ whole genome shotgun (WGS) entry which is preliminary data.</text>
</comment>
<reference evidence="8" key="1">
    <citation type="submission" date="2022-03" db="EMBL/GenBank/DDBJ databases">
        <authorList>
            <person name="Legras J.-L."/>
            <person name="Devillers H."/>
            <person name="Grondin C."/>
        </authorList>
    </citation>
    <scope>NUCLEOTIDE SEQUENCE</scope>
    <source>
        <strain evidence="8">CLIB 1423</strain>
    </source>
</reference>
<evidence type="ECO:0000259" key="7">
    <source>
        <dbReference type="Pfam" id="PF04991"/>
    </source>
</evidence>
<evidence type="ECO:0000256" key="6">
    <source>
        <dbReference type="SAM" id="SignalP"/>
    </source>
</evidence>
<dbReference type="GO" id="GO:0009100">
    <property type="term" value="P:glycoprotein metabolic process"/>
    <property type="evidence" value="ECO:0007669"/>
    <property type="project" value="UniProtKB-ARBA"/>
</dbReference>
<keyword evidence="6" id="KW-0732">Signal</keyword>
<evidence type="ECO:0000256" key="3">
    <source>
        <dbReference type="ARBA" id="ARBA00022989"/>
    </source>
</evidence>
<sequence>MIVSRRHRRVSVLLLVLGLCTIGMLFTETGQDFVDKVVGTSVSDMIDYDSHSGGSFIDKLNAVVEPLKEKDTFLKYMLDVKAQIDTKIKLPKYLIDEKDQSPRIQTFDPRFTLGLLFHDLSRQIGTSKRESREEQETTNNNDDTETKEEAGISSYDLNVKYFHWADWRDLSRLDQYIFSDEPFRCDDIFKVFPAKKEQEVYNPVSYCINDDDLEYVIKDKHTDAKLKAKLQRIADNPQSSSKFHIFQYSGRTTQDRRLVHGNSYLNDFMDPPQKILFLIQNTDDDNQVKSRGIIVNVNQDLKNRERLINTPIIEDYINEVRSIDPDKDVFIDAKEQFNKFNTKLGKSNSKDTSVNPSIELTSDLFEDDSKNILAGLNKQKKELGSLSASDELYRASLEFSSNPDTDSFKYFSEAKLLRKEKNWAFGAHYDWRFFNGVSNGGETMKPSLFGLIKAWLQLTQTYEIKTWIAHGSLLSWYWNGISFPWDFDIDVQVPIADLHKISQMFNQSLIVDLGEEGESYSGTGVRYGRYFLDCGTFISRRDRGKGENNIDARFIDVDTGAYIDITALALSETKASSRYVTKDLPESGFPSEYERNKQGQLYNCRNNHFSSLSELNPLRLTLHDGVPAYIVNNYENILIAEYRKKGIVEKIFKTKVFLQKIGLYADLKKLQSWTKSHQPDVPIPQGSIDAGFRNYRSERNFDPFRKWSDDHWVEYLKSDTDLLMEYLMTHELTEFHRQELKQLESGKSTEAMLVDNEGNLKFKYPEIRHDYWSYMEAKEHSTFDVRVSSTLNKYKEWKSQQEEHPKSSLDQILAKAKEMAEEKKIL</sequence>
<name>A0A9P0QM51_9ASCO</name>
<dbReference type="AlphaFoldDB" id="A0A9P0QM51"/>
<keyword evidence="2" id="KW-0812">Transmembrane</keyword>
<comment type="subcellular location">
    <subcellularLocation>
        <location evidence="1">Membrane</location>
        <topology evidence="1">Single-pass membrane protein</topology>
    </subcellularLocation>
</comment>
<dbReference type="Proteomes" id="UP000837801">
    <property type="component" value="Unassembled WGS sequence"/>
</dbReference>
<protein>
    <recommendedName>
        <fullName evidence="7">LicD/FKTN/FKRP nucleotidyltransferase domain-containing protein</fullName>
    </recommendedName>
</protein>
<dbReference type="InterPro" id="IPR009644">
    <property type="entry name" value="FKTN/MNN4/W02B3.4-1"/>
</dbReference>
<dbReference type="GO" id="GO:0016020">
    <property type="term" value="C:membrane"/>
    <property type="evidence" value="ECO:0007669"/>
    <property type="project" value="UniProtKB-SubCell"/>
</dbReference>
<evidence type="ECO:0000256" key="5">
    <source>
        <dbReference type="SAM" id="MobiDB-lite"/>
    </source>
</evidence>
<keyword evidence="4" id="KW-0472">Membrane</keyword>
<evidence type="ECO:0000256" key="1">
    <source>
        <dbReference type="ARBA" id="ARBA00004167"/>
    </source>
</evidence>
<keyword evidence="9" id="KW-1185">Reference proteome</keyword>
<accession>A0A9P0QM51</accession>
<feature type="domain" description="LicD/FKTN/FKRP nucleotidyltransferase" evidence="7">
    <location>
        <begin position="459"/>
        <end position="574"/>
    </location>
</feature>
<dbReference type="PANTHER" id="PTHR15407:SF28">
    <property type="entry name" value="RIBITOL-5-PHOSPHATE TRANSFERASE FKTN"/>
    <property type="match status" value="1"/>
</dbReference>
<dbReference type="PANTHER" id="PTHR15407">
    <property type="entry name" value="FUKUTIN-RELATED"/>
    <property type="match status" value="1"/>
</dbReference>